<evidence type="ECO:0000313" key="2">
    <source>
        <dbReference type="EMBL" id="EOA99852.1"/>
    </source>
</evidence>
<feature type="region of interest" description="Disordered" evidence="1">
    <location>
        <begin position="469"/>
        <end position="488"/>
    </location>
</feature>
<protein>
    <submittedName>
        <fullName evidence="2">Uncharacterized protein</fullName>
    </submittedName>
</protein>
<keyword evidence="3" id="KW-1185">Reference proteome</keyword>
<feature type="region of interest" description="Disordered" evidence="1">
    <location>
        <begin position="1"/>
        <end position="44"/>
    </location>
</feature>
<name>R0LHQ5_ANAPL</name>
<dbReference type="EMBL" id="KB743260">
    <property type="protein sequence ID" value="EOA99852.1"/>
    <property type="molecule type" value="Genomic_DNA"/>
</dbReference>
<sequence>MQSTKQRGELAQVRRAGGVRRRVSHRARETGPGPAPASTLGTGGRIQVMQEEPDAPKRDICLKAWHDPQVWVPVWEHPGVVPCLHKRGRLRWCQRPHRLLARQGRGSHVAITRRRQHRRAFEGAQSDAGKQDPDLAIWPSQRCTPPVPQFMIKPCFSGATVHDQALSNLTALFYVHSVLLSPWCFEEPSRLPGAKQKASHFEVDLQLPRQVFSFVVLIGLKSTVSSNCLQPRPVLTSARGWERGEVPTAPAARRRQGWREPLLRKEVQSPALKAVYDLCLSVLSKHKLSVVPGGGQSAIPVTTEQVVAVVNVLLLTVLRGRENVAEQHGLCQYISAGKTNYRNGPNAPFLLKAREVSFAGRLFQKSNHHVLTFARTAALPQPLCKLVRVSSAPRINRNWVLFAPIKITLCESKHKLAVAFGPLTCLQSRCRRHSARATPQPLCGDVPAPALCGAAPSSAANAPTSFYHQSGKGAFQQPDEQQGLAFSH</sequence>
<reference evidence="3" key="1">
    <citation type="journal article" date="2013" name="Nat. Genet.">
        <title>The duck genome and transcriptome provide insight into an avian influenza virus reservoir species.</title>
        <authorList>
            <person name="Huang Y."/>
            <person name="Li Y."/>
            <person name="Burt D.W."/>
            <person name="Chen H."/>
            <person name="Zhang Y."/>
            <person name="Qian W."/>
            <person name="Kim H."/>
            <person name="Gan S."/>
            <person name="Zhao Y."/>
            <person name="Li J."/>
            <person name="Yi K."/>
            <person name="Feng H."/>
            <person name="Zhu P."/>
            <person name="Li B."/>
            <person name="Liu Q."/>
            <person name="Fairley S."/>
            <person name="Magor K.E."/>
            <person name="Du Z."/>
            <person name="Hu X."/>
            <person name="Goodman L."/>
            <person name="Tafer H."/>
            <person name="Vignal A."/>
            <person name="Lee T."/>
            <person name="Kim K.W."/>
            <person name="Sheng Z."/>
            <person name="An Y."/>
            <person name="Searle S."/>
            <person name="Herrero J."/>
            <person name="Groenen M.A."/>
            <person name="Crooijmans R.P."/>
            <person name="Faraut T."/>
            <person name="Cai Q."/>
            <person name="Webster R.G."/>
            <person name="Aldridge J.R."/>
            <person name="Warren W.C."/>
            <person name="Bartschat S."/>
            <person name="Kehr S."/>
            <person name="Marz M."/>
            <person name="Stadler P.F."/>
            <person name="Smith J."/>
            <person name="Kraus R.H."/>
            <person name="Zhao Y."/>
            <person name="Ren L."/>
            <person name="Fei J."/>
            <person name="Morisson M."/>
            <person name="Kaiser P."/>
            <person name="Griffin D.K."/>
            <person name="Rao M."/>
            <person name="Pitel F."/>
            <person name="Wang J."/>
            <person name="Li N."/>
        </authorList>
    </citation>
    <scope>NUCLEOTIDE SEQUENCE [LARGE SCALE GENOMIC DNA]</scope>
</reference>
<evidence type="ECO:0000313" key="3">
    <source>
        <dbReference type="Proteomes" id="UP000296049"/>
    </source>
</evidence>
<organism evidence="2 3">
    <name type="scientific">Anas platyrhynchos</name>
    <name type="common">Mallard</name>
    <name type="synonym">Anas boschas</name>
    <dbReference type="NCBI Taxonomy" id="8839"/>
    <lineage>
        <taxon>Eukaryota</taxon>
        <taxon>Metazoa</taxon>
        <taxon>Chordata</taxon>
        <taxon>Craniata</taxon>
        <taxon>Vertebrata</taxon>
        <taxon>Euteleostomi</taxon>
        <taxon>Archelosauria</taxon>
        <taxon>Archosauria</taxon>
        <taxon>Dinosauria</taxon>
        <taxon>Saurischia</taxon>
        <taxon>Theropoda</taxon>
        <taxon>Coelurosauria</taxon>
        <taxon>Aves</taxon>
        <taxon>Neognathae</taxon>
        <taxon>Galloanserae</taxon>
        <taxon>Anseriformes</taxon>
        <taxon>Anatidae</taxon>
        <taxon>Anatinae</taxon>
        <taxon>Anas</taxon>
    </lineage>
</organism>
<dbReference type="AlphaFoldDB" id="R0LHQ5"/>
<proteinExistence type="predicted"/>
<accession>R0LHQ5</accession>
<evidence type="ECO:0000256" key="1">
    <source>
        <dbReference type="SAM" id="MobiDB-lite"/>
    </source>
</evidence>
<dbReference type="Proteomes" id="UP000296049">
    <property type="component" value="Unassembled WGS sequence"/>
</dbReference>
<gene>
    <name evidence="2" type="ORF">Anapl_02843</name>
</gene>